<evidence type="ECO:0000256" key="1">
    <source>
        <dbReference type="SAM" id="Coils"/>
    </source>
</evidence>
<protein>
    <submittedName>
        <fullName evidence="3">Uncharacterized protein</fullName>
    </submittedName>
</protein>
<dbReference type="AlphaFoldDB" id="A0A4V5V1E0"/>
<name>A0A4V5V1E0_ENTFL</name>
<feature type="region of interest" description="Disordered" evidence="2">
    <location>
        <begin position="132"/>
        <end position="298"/>
    </location>
</feature>
<dbReference type="EMBL" id="SIYF01000093">
    <property type="protein sequence ID" value="TKK89423.1"/>
    <property type="molecule type" value="Genomic_DNA"/>
</dbReference>
<keyword evidence="1" id="KW-0175">Coiled coil</keyword>
<proteinExistence type="predicted"/>
<feature type="compositionally biased region" description="Basic and acidic residues" evidence="2">
    <location>
        <begin position="132"/>
        <end position="141"/>
    </location>
</feature>
<feature type="coiled-coil region" evidence="1">
    <location>
        <begin position="42"/>
        <end position="85"/>
    </location>
</feature>
<feature type="compositionally biased region" description="Basic and acidic residues" evidence="2">
    <location>
        <begin position="147"/>
        <end position="178"/>
    </location>
</feature>
<dbReference type="RefSeq" id="WP_137273908.1">
    <property type="nucleotide sequence ID" value="NZ_SIYF01000093.1"/>
</dbReference>
<accession>A0A4V5V1E0</accession>
<feature type="compositionally biased region" description="Low complexity" evidence="2">
    <location>
        <begin position="179"/>
        <end position="201"/>
    </location>
</feature>
<feature type="compositionally biased region" description="Low complexity" evidence="2">
    <location>
        <begin position="225"/>
        <end position="273"/>
    </location>
</feature>
<reference evidence="3 4" key="1">
    <citation type="submission" date="2019-02" db="EMBL/GenBank/DDBJ databases">
        <title>Bacteria dissemination in different level of health care in South Africa: the effectiveness of infections prevention and control.</title>
        <authorList>
            <person name="Shobo C."/>
            <person name="Amoako D.G."/>
            <person name="Allam M."/>
            <person name="Ismail A."/>
            <person name="Bester L.A."/>
            <person name="Essack S.Y."/>
        </authorList>
    </citation>
    <scope>NUCLEOTIDE SEQUENCE [LARGE SCALE GENOMIC DNA]</scope>
    <source>
        <strain evidence="3 4">2SIL2</strain>
    </source>
</reference>
<gene>
    <name evidence="3" type="ORF">EY666_04480</name>
</gene>
<comment type="caution">
    <text evidence="3">The sequence shown here is derived from an EMBL/GenBank/DDBJ whole genome shotgun (WGS) entry which is preliminary data.</text>
</comment>
<evidence type="ECO:0000313" key="4">
    <source>
        <dbReference type="Proteomes" id="UP000305511"/>
    </source>
</evidence>
<evidence type="ECO:0000313" key="3">
    <source>
        <dbReference type="EMBL" id="TKK89423.1"/>
    </source>
</evidence>
<organism evidence="3 4">
    <name type="scientific">Enterococcus faecalis</name>
    <name type="common">Streptococcus faecalis</name>
    <dbReference type="NCBI Taxonomy" id="1351"/>
    <lineage>
        <taxon>Bacteria</taxon>
        <taxon>Bacillati</taxon>
        <taxon>Bacillota</taxon>
        <taxon>Bacilli</taxon>
        <taxon>Lactobacillales</taxon>
        <taxon>Enterococcaceae</taxon>
        <taxon>Enterococcus</taxon>
    </lineage>
</organism>
<sequence length="298" mass="33400">MNLKLKKNQIVGLSIVATLALAGGAGFFVHNKQVQAQQIALEQKEKAEYDELKLDVNRAIQKAYDTRHEEDITSAENMIQKLKDKDKEYQKGVLDKLKGFLAQVKKTNDLLTKAEKTKADVDIQNAQKSINEEKDEYLSKDKKAHQTRLDKLKKEIADEKAKKEKEAKEKQAQEEQAKQEAVAQTQAQQAESQQADMQAQETAVPQVETPQAQASVPEVAQAPTQVAEAPQAQYQAPATQQAVEQASVQAQPQPQAPTQTPSRPYPDSYYRPDGSFTQEAMDKISEEQSQADWSEFFK</sequence>
<dbReference type="Proteomes" id="UP000305511">
    <property type="component" value="Unassembled WGS sequence"/>
</dbReference>
<evidence type="ECO:0000256" key="2">
    <source>
        <dbReference type="SAM" id="MobiDB-lite"/>
    </source>
</evidence>